<dbReference type="InterPro" id="IPR007920">
    <property type="entry name" value="UPF0223"/>
</dbReference>
<dbReference type="OrthoDB" id="1649074at2"/>
<dbReference type="STRING" id="1423747.FC69_GL000339"/>
<organism evidence="1 2">
    <name type="scientific">Latilactobacillus fuchuensis DSM 14340 = JCM 11249</name>
    <dbReference type="NCBI Taxonomy" id="1423747"/>
    <lineage>
        <taxon>Bacteria</taxon>
        <taxon>Bacillati</taxon>
        <taxon>Bacillota</taxon>
        <taxon>Bacilli</taxon>
        <taxon>Lactobacillales</taxon>
        <taxon>Lactobacillaceae</taxon>
        <taxon>Latilactobacillus</taxon>
    </lineage>
</organism>
<dbReference type="Gene3D" id="1.10.220.80">
    <property type="entry name" value="BH2638-like"/>
    <property type="match status" value="1"/>
</dbReference>
<dbReference type="Proteomes" id="UP000051264">
    <property type="component" value="Unassembled WGS sequence"/>
</dbReference>
<protein>
    <submittedName>
        <fullName evidence="1">Uncharacterized protein</fullName>
    </submittedName>
</protein>
<name>A0A0R1RWV1_9LACO</name>
<dbReference type="Pfam" id="PF05256">
    <property type="entry name" value="UPF0223"/>
    <property type="match status" value="1"/>
</dbReference>
<dbReference type="SUPFAM" id="SSF158504">
    <property type="entry name" value="BH2638-like"/>
    <property type="match status" value="1"/>
</dbReference>
<dbReference type="AlphaFoldDB" id="A0A0R1RWV1"/>
<comment type="caution">
    <text evidence="1">The sequence shown here is derived from an EMBL/GenBank/DDBJ whole genome shotgun (WGS) entry which is preliminary data.</text>
</comment>
<proteinExistence type="predicted"/>
<dbReference type="EMBL" id="AZEX01000070">
    <property type="protein sequence ID" value="KRL58469.1"/>
    <property type="molecule type" value="Genomic_DNA"/>
</dbReference>
<evidence type="ECO:0000313" key="2">
    <source>
        <dbReference type="Proteomes" id="UP000051264"/>
    </source>
</evidence>
<dbReference type="PIRSF" id="PIRSF037260">
    <property type="entry name" value="UPF0223"/>
    <property type="match status" value="1"/>
</dbReference>
<sequence>MQTNYSYPLEPDWTPDEVVQVMHLYNSVEQAYEFGVKVTDLKLAYRAFKTVVPSKMQEKQLDKALTEACGYSIYRCMQAAQKTDRTQLKMTAN</sequence>
<dbReference type="eggNOG" id="COG4476">
    <property type="taxonomic scope" value="Bacteria"/>
</dbReference>
<dbReference type="PATRIC" id="fig|1423747.3.peg.347"/>
<gene>
    <name evidence="1" type="ORF">FC69_GL000339</name>
</gene>
<evidence type="ECO:0000313" key="1">
    <source>
        <dbReference type="EMBL" id="KRL58469.1"/>
    </source>
</evidence>
<accession>A0A0R1RWV1</accession>
<reference evidence="1 2" key="1">
    <citation type="journal article" date="2015" name="Genome Announc.">
        <title>Expanding the biotechnology potential of lactobacilli through comparative genomics of 213 strains and associated genera.</title>
        <authorList>
            <person name="Sun Z."/>
            <person name="Harris H.M."/>
            <person name="McCann A."/>
            <person name="Guo C."/>
            <person name="Argimon S."/>
            <person name="Zhang W."/>
            <person name="Yang X."/>
            <person name="Jeffery I.B."/>
            <person name="Cooney J.C."/>
            <person name="Kagawa T.F."/>
            <person name="Liu W."/>
            <person name="Song Y."/>
            <person name="Salvetti E."/>
            <person name="Wrobel A."/>
            <person name="Rasinkangas P."/>
            <person name="Parkhill J."/>
            <person name="Rea M.C."/>
            <person name="O'Sullivan O."/>
            <person name="Ritari J."/>
            <person name="Douillard F.P."/>
            <person name="Paul Ross R."/>
            <person name="Yang R."/>
            <person name="Briner A.E."/>
            <person name="Felis G.E."/>
            <person name="de Vos W.M."/>
            <person name="Barrangou R."/>
            <person name="Klaenhammer T.R."/>
            <person name="Caufield P.W."/>
            <person name="Cui Y."/>
            <person name="Zhang H."/>
            <person name="O'Toole P.W."/>
        </authorList>
    </citation>
    <scope>NUCLEOTIDE SEQUENCE [LARGE SCALE GENOMIC DNA]</scope>
    <source>
        <strain evidence="1 2">DSM 14340</strain>
    </source>
</reference>
<dbReference type="NCBIfam" id="NF003353">
    <property type="entry name" value="PRK04387.1"/>
    <property type="match status" value="1"/>
</dbReference>
<dbReference type="InterPro" id="IPR023324">
    <property type="entry name" value="BH2638-like_sf"/>
</dbReference>
<dbReference type="RefSeq" id="WP_025082393.1">
    <property type="nucleotide sequence ID" value="NZ_AZEX01000070.1"/>
</dbReference>